<name>A0A2L2YJ28_PARTP</name>
<feature type="region of interest" description="Disordered" evidence="1">
    <location>
        <begin position="105"/>
        <end position="162"/>
    </location>
</feature>
<sequence length="411" mass="47195">MWAVRPAYHDNDAPMDLRKKVVLERNIEESRNSSSVLSAKNTTHQYKKNWHQPPILPVASLYPFVSERYGGQCSIVSPDENRVHDIRHGSRGSLETAIRKLHHNRQLKRVYESPRTKRSRSADATSDNGKSALNIKRPPRSSSCPNFTIIKPAPVKSRSPIKPKSYFIQRSSGHLFDSDSNSNSIANSYHRTYESYRANSPVTGGAKKRKSFVPVYGDRCVSPKRIYDDPVSPPRRFYDDRTSSPRESYLDRPLSPKRRAISPDPPPEEYYPHSEVLLRRQLQQHTPPAYLVHVYDYYQQLVQRLREQHSPGVRLPPPMSPSSVEDDMQPDSQRKRPCRALTGKHVRQGTGASLTTLLTLRQKIQERQKAKEHEPHNGFNGSSNKTMLQKKNKPQKIKPVMKNMLSRVQHC</sequence>
<dbReference type="OrthoDB" id="6415856at2759"/>
<evidence type="ECO:0000313" key="2">
    <source>
        <dbReference type="EMBL" id="LAA08174.1"/>
    </source>
</evidence>
<evidence type="ECO:0000256" key="1">
    <source>
        <dbReference type="SAM" id="MobiDB-lite"/>
    </source>
</evidence>
<protein>
    <submittedName>
        <fullName evidence="2">Uncharacterized protein</fullName>
    </submittedName>
</protein>
<dbReference type="EMBL" id="IAAA01025813">
    <property type="protein sequence ID" value="LAA08174.1"/>
    <property type="molecule type" value="mRNA"/>
</dbReference>
<feature type="region of interest" description="Disordered" evidence="1">
    <location>
        <begin position="310"/>
        <end position="335"/>
    </location>
</feature>
<organism evidence="2">
    <name type="scientific">Parasteatoda tepidariorum</name>
    <name type="common">Common house spider</name>
    <name type="synonym">Achaearanea tepidariorum</name>
    <dbReference type="NCBI Taxonomy" id="114398"/>
    <lineage>
        <taxon>Eukaryota</taxon>
        <taxon>Metazoa</taxon>
        <taxon>Ecdysozoa</taxon>
        <taxon>Arthropoda</taxon>
        <taxon>Chelicerata</taxon>
        <taxon>Arachnida</taxon>
        <taxon>Araneae</taxon>
        <taxon>Araneomorphae</taxon>
        <taxon>Entelegynae</taxon>
        <taxon>Araneoidea</taxon>
        <taxon>Theridiidae</taxon>
        <taxon>Parasteatoda</taxon>
    </lineage>
</organism>
<dbReference type="AlphaFoldDB" id="A0A2L2YJ28"/>
<accession>A0A2L2YJ28</accession>
<proteinExistence type="evidence at transcript level"/>
<dbReference type="EMBL" id="IAAA01025812">
    <property type="protein sequence ID" value="LAA08171.1"/>
    <property type="molecule type" value="mRNA"/>
</dbReference>
<reference evidence="2" key="1">
    <citation type="journal article" date="2016" name="Mol. Ecol. Resour.">
        <title>Evaluation of the impact of RNA preservation methods of spiders for de novo transcriptome assembly.</title>
        <authorList>
            <person name="Kono N."/>
            <person name="Nakamura H."/>
            <person name="Ito Y."/>
            <person name="Tomita M."/>
            <person name="Arakawa K."/>
        </authorList>
    </citation>
    <scope>NUCLEOTIDE SEQUENCE</scope>
    <source>
        <tissue evidence="2">Whole body</tissue>
    </source>
</reference>
<feature type="compositionally biased region" description="Basic and acidic residues" evidence="1">
    <location>
        <begin position="365"/>
        <end position="376"/>
    </location>
</feature>
<feature type="region of interest" description="Disordered" evidence="1">
    <location>
        <begin position="365"/>
        <end position="396"/>
    </location>
</feature>
<feature type="region of interest" description="Disordered" evidence="1">
    <location>
        <begin position="223"/>
        <end position="269"/>
    </location>
</feature>
<feature type="compositionally biased region" description="Basic and acidic residues" evidence="1">
    <location>
        <begin position="236"/>
        <end position="250"/>
    </location>
</feature>
<feature type="compositionally biased region" description="Polar residues" evidence="1">
    <location>
        <begin position="122"/>
        <end position="131"/>
    </location>
</feature>